<keyword evidence="1" id="KW-0472">Membrane</keyword>
<dbReference type="EMBL" id="JAJTTC010000004">
    <property type="protein sequence ID" value="MCF0063189.1"/>
    <property type="molecule type" value="Genomic_DNA"/>
</dbReference>
<dbReference type="AlphaFoldDB" id="A0A9X1TFZ4"/>
<organism evidence="2 3">
    <name type="scientific">Dyadobacter chenwenxiniae</name>
    <dbReference type="NCBI Taxonomy" id="2906456"/>
    <lineage>
        <taxon>Bacteria</taxon>
        <taxon>Pseudomonadati</taxon>
        <taxon>Bacteroidota</taxon>
        <taxon>Cytophagia</taxon>
        <taxon>Cytophagales</taxon>
        <taxon>Spirosomataceae</taxon>
        <taxon>Dyadobacter</taxon>
    </lineage>
</organism>
<gene>
    <name evidence="2" type="ORF">LXM26_16895</name>
</gene>
<evidence type="ECO:0000313" key="3">
    <source>
        <dbReference type="Proteomes" id="UP001139000"/>
    </source>
</evidence>
<keyword evidence="1" id="KW-1133">Transmembrane helix</keyword>
<feature type="transmembrane region" description="Helical" evidence="1">
    <location>
        <begin position="6"/>
        <end position="25"/>
    </location>
</feature>
<sequence>MSRSRIIIISGIAIIVIVIILGAILMGNRNVSKLNVQHFGDETTLTAIPWKDGNNSVVINVDGFTTYDYALKIGIYYRYPGSKSDSLLQNEVIHIPGGKVEAEFRRDYYGSKGVGKVTATIIGARHATGEVDISMSIQ</sequence>
<accession>A0A9X1TFZ4</accession>
<dbReference type="Proteomes" id="UP001139000">
    <property type="component" value="Unassembled WGS sequence"/>
</dbReference>
<protein>
    <submittedName>
        <fullName evidence="2">Uncharacterized protein</fullName>
    </submittedName>
</protein>
<keyword evidence="1" id="KW-0812">Transmembrane</keyword>
<keyword evidence="3" id="KW-1185">Reference proteome</keyword>
<comment type="caution">
    <text evidence="2">The sequence shown here is derived from an EMBL/GenBank/DDBJ whole genome shotgun (WGS) entry which is preliminary data.</text>
</comment>
<name>A0A9X1TFZ4_9BACT</name>
<dbReference type="RefSeq" id="WP_234656209.1">
    <property type="nucleotide sequence ID" value="NZ_CP094997.1"/>
</dbReference>
<reference evidence="2" key="1">
    <citation type="submission" date="2021-12" db="EMBL/GenBank/DDBJ databases">
        <title>Novel species in genus Dyadobacter.</title>
        <authorList>
            <person name="Ma C."/>
        </authorList>
    </citation>
    <scope>NUCLEOTIDE SEQUENCE</scope>
    <source>
        <strain evidence="2">LJ419</strain>
    </source>
</reference>
<evidence type="ECO:0000256" key="1">
    <source>
        <dbReference type="SAM" id="Phobius"/>
    </source>
</evidence>
<proteinExistence type="predicted"/>
<evidence type="ECO:0000313" key="2">
    <source>
        <dbReference type="EMBL" id="MCF0063189.1"/>
    </source>
</evidence>